<dbReference type="InterPro" id="IPR038770">
    <property type="entry name" value="Na+/solute_symporter_sf"/>
</dbReference>
<feature type="transmembrane region" description="Helical" evidence="2">
    <location>
        <begin position="129"/>
        <end position="152"/>
    </location>
</feature>
<feature type="transmembrane region" description="Helical" evidence="2">
    <location>
        <begin position="277"/>
        <end position="300"/>
    </location>
</feature>
<dbReference type="PANTHER" id="PTHR18640:SF5">
    <property type="entry name" value="SODIUM_BILE ACID COTRANSPORTER 7"/>
    <property type="match status" value="1"/>
</dbReference>
<proteinExistence type="predicted"/>
<evidence type="ECO:0008006" key="5">
    <source>
        <dbReference type="Google" id="ProtNLM"/>
    </source>
</evidence>
<dbReference type="STRING" id="1531966.A0A0A1SXI4"/>
<feature type="transmembrane region" description="Helical" evidence="2">
    <location>
        <begin position="164"/>
        <end position="186"/>
    </location>
</feature>
<feature type="transmembrane region" description="Helical" evidence="2">
    <location>
        <begin position="25"/>
        <end position="48"/>
    </location>
</feature>
<keyword evidence="2" id="KW-0812">Transmembrane</keyword>
<keyword evidence="4" id="KW-1185">Reference proteome</keyword>
<dbReference type="HOGENOM" id="CLU_039013_3_1_1"/>
<evidence type="ECO:0000256" key="2">
    <source>
        <dbReference type="SAM" id="Phobius"/>
    </source>
</evidence>
<name>A0A0A1SXI4_9HYPO</name>
<feature type="compositionally biased region" description="Basic and acidic residues" evidence="1">
    <location>
        <begin position="422"/>
        <end position="433"/>
    </location>
</feature>
<evidence type="ECO:0000313" key="4">
    <source>
        <dbReference type="Proteomes" id="UP000039046"/>
    </source>
</evidence>
<dbReference type="Proteomes" id="UP000039046">
    <property type="component" value="Unassembled WGS sequence"/>
</dbReference>
<feature type="transmembrane region" description="Helical" evidence="2">
    <location>
        <begin position="377"/>
        <end position="397"/>
    </location>
</feature>
<evidence type="ECO:0000256" key="1">
    <source>
        <dbReference type="SAM" id="MobiDB-lite"/>
    </source>
</evidence>
<evidence type="ECO:0000313" key="3">
    <source>
        <dbReference type="EMBL" id="CEJ89436.1"/>
    </source>
</evidence>
<dbReference type="PANTHER" id="PTHR18640">
    <property type="entry name" value="SOLUTE CARRIER FAMILY 10 MEMBER 7"/>
    <property type="match status" value="1"/>
</dbReference>
<dbReference type="PIRSF" id="PIRSF026166">
    <property type="entry name" value="UCP026166"/>
    <property type="match status" value="1"/>
</dbReference>
<organism evidence="3 4">
    <name type="scientific">[Torrubiella] hemipterigena</name>
    <dbReference type="NCBI Taxonomy" id="1531966"/>
    <lineage>
        <taxon>Eukaryota</taxon>
        <taxon>Fungi</taxon>
        <taxon>Dikarya</taxon>
        <taxon>Ascomycota</taxon>
        <taxon>Pezizomycotina</taxon>
        <taxon>Sordariomycetes</taxon>
        <taxon>Hypocreomycetidae</taxon>
        <taxon>Hypocreales</taxon>
        <taxon>Clavicipitaceae</taxon>
        <taxon>Clavicipitaceae incertae sedis</taxon>
        <taxon>'Torrubiella' clade</taxon>
    </lineage>
</organism>
<feature type="transmembrane region" description="Helical" evidence="2">
    <location>
        <begin position="101"/>
        <end position="123"/>
    </location>
</feature>
<feature type="transmembrane region" description="Helical" evidence="2">
    <location>
        <begin position="245"/>
        <end position="265"/>
    </location>
</feature>
<feature type="transmembrane region" description="Helical" evidence="2">
    <location>
        <begin position="342"/>
        <end position="365"/>
    </location>
</feature>
<dbReference type="InterPro" id="IPR016833">
    <property type="entry name" value="Put_Na-Bile_cotransptr"/>
</dbReference>
<dbReference type="EMBL" id="CDHN01000002">
    <property type="protein sequence ID" value="CEJ89436.1"/>
    <property type="molecule type" value="Genomic_DNA"/>
</dbReference>
<gene>
    <name evidence="3" type="ORF">VHEMI05279</name>
</gene>
<feature type="transmembrane region" description="Helical" evidence="2">
    <location>
        <begin position="206"/>
        <end position="224"/>
    </location>
</feature>
<feature type="transmembrane region" description="Helical" evidence="2">
    <location>
        <begin position="60"/>
        <end position="80"/>
    </location>
</feature>
<dbReference type="Gene3D" id="1.20.1530.20">
    <property type="match status" value="1"/>
</dbReference>
<dbReference type="AlphaFoldDB" id="A0A0A1SXI4"/>
<accession>A0A0A1SXI4</accession>
<dbReference type="Pfam" id="PF13593">
    <property type="entry name" value="SBF_like"/>
    <property type="match status" value="1"/>
</dbReference>
<keyword evidence="2" id="KW-1133">Transmembrane helix</keyword>
<dbReference type="GO" id="GO:0005886">
    <property type="term" value="C:plasma membrane"/>
    <property type="evidence" value="ECO:0007669"/>
    <property type="project" value="TreeGrafter"/>
</dbReference>
<protein>
    <recommendedName>
        <fullName evidence="5">Sodium bile acid symporter family protein</fullName>
    </recommendedName>
</protein>
<dbReference type="OrthoDB" id="188035at2759"/>
<keyword evidence="2" id="KW-0472">Membrane</keyword>
<sequence length="440" mass="47583">MAASPATTTAKTSVQSRSWVVCKTIFFFILKQWLLIGMGVACVLAYYFPGVAAPGGTIRAEYSIVYGDVAIIFLISGLQLSPAKLRENVTNWRLHAIVQGMSFIISPLIVLAIIHICLAAGSLQSGTPSLAILTGLLATACLPTTIASNVVLTRNAGGDDAAAVISVVIGNVTGAFLSPLLIYGFMPTGPDFIPWRPAGPSTFGSMYSHVAMQLGLTVLIPLAVGQAIRWWQEKKVVTVLTKLRLAKISTVGLILVVWSTFSGAFKTGALTTLDKPSLVFDIFMSIALYLLFTVIVFYAARPPVRAMSWINSICTESTVVKRMPGFIQRCLTVRQMSKEQTIAVCFCGAAKTTGLGIPLVAAMWASSDHLTRAYLEIPVLLYTIEQIFVAQVLVYVFQRYLAKDCVSDPEQTEATSESDEEPQSKHDVTEGNEKTITPQQ</sequence>
<reference evidence="3 4" key="1">
    <citation type="journal article" date="2015" name="Genome Announc.">
        <title>Draft Genome Sequence and Gene Annotation of the Entomopathogenic Fungus Verticillium hemipterigenum.</title>
        <authorList>
            <person name="Horn F."/>
            <person name="Habel A."/>
            <person name="Scharf D.H."/>
            <person name="Dworschak J."/>
            <person name="Brakhage A.A."/>
            <person name="Guthke R."/>
            <person name="Hertweck C."/>
            <person name="Linde J."/>
        </authorList>
    </citation>
    <scope>NUCLEOTIDE SEQUENCE [LARGE SCALE GENOMIC DNA]</scope>
</reference>
<feature type="region of interest" description="Disordered" evidence="1">
    <location>
        <begin position="408"/>
        <end position="440"/>
    </location>
</feature>